<sequence length="425" mass="48799">MYWPIDHGKRLVLQLLEKMTKNPSWVKQQLKRHNGFGKGLEERSFGVAELGKNFSEKTQQKCVDEFGKFLDQEFKRWACSLFIDLFDPFEKEILKYIFGNRLSEVSAADLQTLLLPDTTFLWEEQKSFEKIQQQFEKDGKQLSDAVSEMLSAHQKNFWWIENNYQTATVLGEDFFFARLSEKHQNAFWKELKDKKKKIIEKYGFDEQTRARIQQFADLAFFRDVRKKFTNIANWGVIGFFHGIAEKKGIPMFESDFVIPFLEYKAFVEGDPNLLETLKMRVKQGVWLIELDQPGDYLVETNQAAELFDRIERSFSGQETVYGAVASLGKATGPAKIILNINAFSKFREGDVLMTGMTRPEFVPLMKKASAIVTDEGGITSHAAIVSRELGIPCIIGTQVATKTFQDGDLVEVNANHGYVRKVKAN</sequence>
<dbReference type="SUPFAM" id="SSF52009">
    <property type="entry name" value="Phosphohistidine domain"/>
    <property type="match status" value="1"/>
</dbReference>
<reference evidence="5" key="2">
    <citation type="submission" date="2021-05" db="EMBL/GenBank/DDBJ databases">
        <title>Protein family content uncovers lineage relationships and bacterial pathway maintenance mechanisms in DPANN archaea.</title>
        <authorList>
            <person name="Castelle C.J."/>
            <person name="Meheust R."/>
            <person name="Jaffe A.L."/>
            <person name="Seitz K."/>
            <person name="Gong X."/>
            <person name="Baker B.J."/>
            <person name="Banfield J.F."/>
        </authorList>
    </citation>
    <scope>NUCLEOTIDE SEQUENCE</scope>
    <source>
        <strain evidence="5">RIFCSPLOWO2_01_FULL_AR10_48_17</strain>
    </source>
</reference>
<dbReference type="PANTHER" id="PTHR43030:SF1">
    <property type="entry name" value="PHOSPHOENOLPYRUVATE SYNTHASE"/>
    <property type="match status" value="1"/>
</dbReference>
<evidence type="ECO:0000256" key="3">
    <source>
        <dbReference type="ARBA" id="ARBA00022840"/>
    </source>
</evidence>
<evidence type="ECO:0000313" key="5">
    <source>
        <dbReference type="EMBL" id="MBS3061920.1"/>
    </source>
</evidence>
<reference evidence="5" key="1">
    <citation type="submission" date="2021-03" db="EMBL/GenBank/DDBJ databases">
        <authorList>
            <person name="Jaffe A."/>
        </authorList>
    </citation>
    <scope>NUCLEOTIDE SEQUENCE</scope>
    <source>
        <strain evidence="5">RIFCSPLOWO2_01_FULL_AR10_48_17</strain>
    </source>
</reference>
<evidence type="ECO:0000256" key="2">
    <source>
        <dbReference type="ARBA" id="ARBA00022741"/>
    </source>
</evidence>
<dbReference type="PANTHER" id="PTHR43030">
    <property type="entry name" value="PHOSPHOENOLPYRUVATE SYNTHASE"/>
    <property type="match status" value="1"/>
</dbReference>
<comment type="similarity">
    <text evidence="1">Belongs to the PEP-utilizing enzyme family.</text>
</comment>
<dbReference type="EMBL" id="JAGVWC010000011">
    <property type="protein sequence ID" value="MBS3061920.1"/>
    <property type="molecule type" value="Genomic_DNA"/>
</dbReference>
<dbReference type="PROSITE" id="PS00370">
    <property type="entry name" value="PEP_ENZYMES_PHOS_SITE"/>
    <property type="match status" value="1"/>
</dbReference>
<dbReference type="InterPro" id="IPR036637">
    <property type="entry name" value="Phosphohistidine_dom_sf"/>
</dbReference>
<comment type="caution">
    <text evidence="5">The sequence shown here is derived from an EMBL/GenBank/DDBJ whole genome shotgun (WGS) entry which is preliminary data.</text>
</comment>
<dbReference type="GO" id="GO:0008986">
    <property type="term" value="F:pyruvate, water dikinase activity"/>
    <property type="evidence" value="ECO:0007669"/>
    <property type="project" value="InterPro"/>
</dbReference>
<evidence type="ECO:0000313" key="6">
    <source>
        <dbReference type="Proteomes" id="UP000675968"/>
    </source>
</evidence>
<dbReference type="Gene3D" id="3.50.30.10">
    <property type="entry name" value="Phosphohistidine domain"/>
    <property type="match status" value="1"/>
</dbReference>
<keyword evidence="2" id="KW-0547">Nucleotide-binding</keyword>
<name>A0A8T4LB42_9ARCH</name>
<dbReference type="InterPro" id="IPR018274">
    <property type="entry name" value="PEP_util_AS"/>
</dbReference>
<proteinExistence type="inferred from homology"/>
<dbReference type="Pfam" id="PF00391">
    <property type="entry name" value="PEP-utilizers"/>
    <property type="match status" value="1"/>
</dbReference>
<feature type="domain" description="PEP-utilising enzyme mobile" evidence="4">
    <location>
        <begin position="346"/>
        <end position="417"/>
    </location>
</feature>
<evidence type="ECO:0000259" key="4">
    <source>
        <dbReference type="Pfam" id="PF00391"/>
    </source>
</evidence>
<gene>
    <name evidence="5" type="ORF">J4215_05045</name>
</gene>
<dbReference type="Proteomes" id="UP000675968">
    <property type="component" value="Unassembled WGS sequence"/>
</dbReference>
<protein>
    <recommendedName>
        <fullName evidence="4">PEP-utilising enzyme mobile domain-containing protein</fullName>
    </recommendedName>
</protein>
<dbReference type="InterPro" id="IPR006319">
    <property type="entry name" value="PEP_synth"/>
</dbReference>
<dbReference type="AlphaFoldDB" id="A0A8T4LB42"/>
<accession>A0A8T4LB42</accession>
<evidence type="ECO:0000256" key="1">
    <source>
        <dbReference type="ARBA" id="ARBA00007837"/>
    </source>
</evidence>
<dbReference type="InterPro" id="IPR008279">
    <property type="entry name" value="PEP-util_enz_mobile_dom"/>
</dbReference>
<organism evidence="5 6">
    <name type="scientific">Candidatus Iainarchaeum sp</name>
    <dbReference type="NCBI Taxonomy" id="3101447"/>
    <lineage>
        <taxon>Archaea</taxon>
        <taxon>Candidatus Iainarchaeota</taxon>
        <taxon>Candidatus Iainarchaeia</taxon>
        <taxon>Candidatus Iainarchaeales</taxon>
        <taxon>Candidatus Iainarchaeaceae</taxon>
        <taxon>Candidatus Iainarchaeum</taxon>
    </lineage>
</organism>
<keyword evidence="3" id="KW-0067">ATP-binding</keyword>
<dbReference type="GO" id="GO:0005524">
    <property type="term" value="F:ATP binding"/>
    <property type="evidence" value="ECO:0007669"/>
    <property type="project" value="UniProtKB-KW"/>
</dbReference>